<reference evidence="2 3" key="1">
    <citation type="submission" date="2018-11" db="EMBL/GenBank/DDBJ databases">
        <title>Whole genome sequence of Streptomyces paromomycinus NBRC 15454(T).</title>
        <authorList>
            <person name="Komaki H."/>
            <person name="Tamura T."/>
        </authorList>
    </citation>
    <scope>NUCLEOTIDE SEQUENCE [LARGE SCALE GENOMIC DNA]</scope>
    <source>
        <strain evidence="2 3">NBRC 15454</strain>
    </source>
</reference>
<evidence type="ECO:0000256" key="1">
    <source>
        <dbReference type="SAM" id="MobiDB-lite"/>
    </source>
</evidence>
<protein>
    <submittedName>
        <fullName evidence="2">Uncharacterized protein</fullName>
    </submittedName>
</protein>
<proteinExistence type="predicted"/>
<evidence type="ECO:0000313" key="3">
    <source>
        <dbReference type="Proteomes" id="UP000286746"/>
    </source>
</evidence>
<dbReference type="RefSeq" id="WP_170251841.1">
    <property type="nucleotide sequence ID" value="NZ_BHZD01000001.1"/>
</dbReference>
<dbReference type="Proteomes" id="UP000286746">
    <property type="component" value="Unassembled WGS sequence"/>
</dbReference>
<accession>A0A401W7C1</accession>
<organism evidence="2 3">
    <name type="scientific">Streptomyces paromomycinus</name>
    <name type="common">Streptomyces rimosus subsp. paromomycinus</name>
    <dbReference type="NCBI Taxonomy" id="92743"/>
    <lineage>
        <taxon>Bacteria</taxon>
        <taxon>Bacillati</taxon>
        <taxon>Actinomycetota</taxon>
        <taxon>Actinomycetes</taxon>
        <taxon>Kitasatosporales</taxon>
        <taxon>Streptomycetaceae</taxon>
        <taxon>Streptomyces</taxon>
    </lineage>
</organism>
<feature type="region of interest" description="Disordered" evidence="1">
    <location>
        <begin position="1"/>
        <end position="53"/>
    </location>
</feature>
<gene>
    <name evidence="2" type="ORF">GKJPGBOP_04956</name>
</gene>
<name>A0A401W7C1_STREY</name>
<evidence type="ECO:0000313" key="2">
    <source>
        <dbReference type="EMBL" id="GCD45234.1"/>
    </source>
</evidence>
<comment type="caution">
    <text evidence="2">The sequence shown here is derived from an EMBL/GenBank/DDBJ whole genome shotgun (WGS) entry which is preliminary data.</text>
</comment>
<sequence length="53" mass="6032">MAEQRKTKDPREAGPDEDKPKPLDSERDRSAEEVNADQPSVRGEKPKPAPKRY</sequence>
<feature type="compositionally biased region" description="Basic and acidic residues" evidence="1">
    <location>
        <begin position="1"/>
        <end position="32"/>
    </location>
</feature>
<dbReference type="AlphaFoldDB" id="A0A401W7C1"/>
<dbReference type="EMBL" id="BHZD01000001">
    <property type="protein sequence ID" value="GCD45234.1"/>
    <property type="molecule type" value="Genomic_DNA"/>
</dbReference>
<keyword evidence="3" id="KW-1185">Reference proteome</keyword>